<name>A0A427Y1V3_9TREE</name>
<organism evidence="2 3">
    <name type="scientific">Saitozyma podzolica</name>
    <dbReference type="NCBI Taxonomy" id="1890683"/>
    <lineage>
        <taxon>Eukaryota</taxon>
        <taxon>Fungi</taxon>
        <taxon>Dikarya</taxon>
        <taxon>Basidiomycota</taxon>
        <taxon>Agaricomycotina</taxon>
        <taxon>Tremellomycetes</taxon>
        <taxon>Tremellales</taxon>
        <taxon>Trimorphomycetaceae</taxon>
        <taxon>Saitozyma</taxon>
    </lineage>
</organism>
<accession>A0A427Y1V3</accession>
<reference evidence="2 3" key="1">
    <citation type="submission" date="2018-11" db="EMBL/GenBank/DDBJ databases">
        <title>Genome sequence of Saitozyma podzolica DSM 27192.</title>
        <authorList>
            <person name="Aliyu H."/>
            <person name="Gorte O."/>
            <person name="Ochsenreither K."/>
        </authorList>
    </citation>
    <scope>NUCLEOTIDE SEQUENCE [LARGE SCALE GENOMIC DNA]</scope>
    <source>
        <strain evidence="2 3">DSM 27192</strain>
    </source>
</reference>
<gene>
    <name evidence="2" type="ORF">EHS25_004943</name>
</gene>
<dbReference type="OrthoDB" id="10493901at2759"/>
<dbReference type="EMBL" id="RSCD01000021">
    <property type="protein sequence ID" value="RSH85136.1"/>
    <property type="molecule type" value="Genomic_DNA"/>
</dbReference>
<feature type="region of interest" description="Disordered" evidence="1">
    <location>
        <begin position="166"/>
        <end position="215"/>
    </location>
</feature>
<evidence type="ECO:0000256" key="1">
    <source>
        <dbReference type="SAM" id="MobiDB-lite"/>
    </source>
</evidence>
<sequence>MSAINRGQVQPLPPRHMYSVITDRPVLRLPELRCQGFSAVVCEGLIESATGEWVVGGCWRCKALNIPEQGCEVIGARLSLADSSCMPQDPRRVLGQYMRGWALEAYLAAKKDHVNRVLRAKKRKIEETHYTNTFGRKLPTFWETMNPFLEGDDVYVNWPVAQGDLPQARKSAAPEPTKDTSAASEAQPEAREDSMFPTMSRYSPPTRAGNAMDRKLKPGLEAIQVMLLFSGSEADRDAAA</sequence>
<comment type="caution">
    <text evidence="2">The sequence shown here is derived from an EMBL/GenBank/DDBJ whole genome shotgun (WGS) entry which is preliminary data.</text>
</comment>
<dbReference type="AlphaFoldDB" id="A0A427Y1V3"/>
<dbReference type="Proteomes" id="UP000279259">
    <property type="component" value="Unassembled WGS sequence"/>
</dbReference>
<protein>
    <submittedName>
        <fullName evidence="2">Uncharacterized protein</fullName>
    </submittedName>
</protein>
<proteinExistence type="predicted"/>
<evidence type="ECO:0000313" key="3">
    <source>
        <dbReference type="Proteomes" id="UP000279259"/>
    </source>
</evidence>
<evidence type="ECO:0000313" key="2">
    <source>
        <dbReference type="EMBL" id="RSH85136.1"/>
    </source>
</evidence>
<keyword evidence="3" id="KW-1185">Reference proteome</keyword>